<evidence type="ECO:0000313" key="8">
    <source>
        <dbReference type="Proteomes" id="UP000714275"/>
    </source>
</evidence>
<dbReference type="GO" id="GO:0004671">
    <property type="term" value="F:protein C-terminal S-isoprenylcysteine carboxyl O-methyltransferase activity"/>
    <property type="evidence" value="ECO:0007669"/>
    <property type="project" value="UniProtKB-EC"/>
</dbReference>
<dbReference type="GO" id="GO:0005789">
    <property type="term" value="C:endoplasmic reticulum membrane"/>
    <property type="evidence" value="ECO:0007669"/>
    <property type="project" value="UniProtKB-SubCell"/>
</dbReference>
<keyword evidence="5" id="KW-0808">Transferase</keyword>
<evidence type="ECO:0000256" key="6">
    <source>
        <dbReference type="SAM" id="SignalP"/>
    </source>
</evidence>
<gene>
    <name evidence="7" type="ORF">EV702DRAFT_80040</name>
</gene>
<evidence type="ECO:0000256" key="2">
    <source>
        <dbReference type="ARBA" id="ARBA00022692"/>
    </source>
</evidence>
<dbReference type="EMBL" id="JABBWD010000011">
    <property type="protein sequence ID" value="KAG1779647.1"/>
    <property type="molecule type" value="Genomic_DNA"/>
</dbReference>
<accession>A0A9P6ZZK3</accession>
<evidence type="ECO:0000256" key="3">
    <source>
        <dbReference type="ARBA" id="ARBA00022989"/>
    </source>
</evidence>
<keyword evidence="3 5" id="KW-1133">Transmembrane helix</keyword>
<feature type="transmembrane region" description="Helical" evidence="5">
    <location>
        <begin position="96"/>
        <end position="118"/>
    </location>
</feature>
<comment type="catalytic activity">
    <reaction evidence="5">
        <text>[protein]-C-terminal S-[(2E,6E)-farnesyl]-L-cysteine + S-adenosyl-L-methionine = [protein]-C-terminal S-[(2E,6E)-farnesyl]-L-cysteine methyl ester + S-adenosyl-L-homocysteine</text>
        <dbReference type="Rhea" id="RHEA:21672"/>
        <dbReference type="Rhea" id="RHEA-COMP:12125"/>
        <dbReference type="Rhea" id="RHEA-COMP:12126"/>
        <dbReference type="ChEBI" id="CHEBI:57856"/>
        <dbReference type="ChEBI" id="CHEBI:59789"/>
        <dbReference type="ChEBI" id="CHEBI:90510"/>
        <dbReference type="ChEBI" id="CHEBI:90511"/>
        <dbReference type="EC" id="2.1.1.100"/>
    </reaction>
</comment>
<evidence type="ECO:0000256" key="4">
    <source>
        <dbReference type="ARBA" id="ARBA00023136"/>
    </source>
</evidence>
<dbReference type="PANTHER" id="PTHR43847:SF1">
    <property type="entry name" value="BLL3993 PROTEIN"/>
    <property type="match status" value="1"/>
</dbReference>
<sequence length="238" mass="26632">MNMASLLKVTFILSSAITQQMSFTPPNVPSSKEIIHQTFNERVFTQLILHGFPIMKTVYWMVSFAEIAIIASHTTDSMSVIQAITQHAVGHSIRHIPIAFPFILGTALAVTGGLIRWWCYRTLGRFFTFQLSVRKGHHIVTTGPYAVIRHPAYTGSIMQIIGIVILHGSPTSWLRHSGVLDIPGLKLVAVAWLAGITLVFISCVFRVSQEDKVLKSAFGDEWERWAKAVRYRLVPGVY</sequence>
<evidence type="ECO:0000256" key="1">
    <source>
        <dbReference type="ARBA" id="ARBA00004141"/>
    </source>
</evidence>
<feature type="signal peptide" evidence="6">
    <location>
        <begin position="1"/>
        <end position="18"/>
    </location>
</feature>
<keyword evidence="2 5" id="KW-0812">Transmembrane</keyword>
<dbReference type="EC" id="2.1.1.100" evidence="5"/>
<dbReference type="AlphaFoldDB" id="A0A9P6ZZK3"/>
<dbReference type="Pfam" id="PF04140">
    <property type="entry name" value="ICMT"/>
    <property type="match status" value="1"/>
</dbReference>
<comment type="subcellular location">
    <subcellularLocation>
        <location evidence="5">Endoplasmic reticulum membrane</location>
        <topology evidence="5">Multi-pass membrane protein</topology>
    </subcellularLocation>
    <subcellularLocation>
        <location evidence="1">Membrane</location>
        <topology evidence="1">Multi-pass membrane protein</topology>
    </subcellularLocation>
</comment>
<organism evidence="7 8">
    <name type="scientific">Suillus placidus</name>
    <dbReference type="NCBI Taxonomy" id="48579"/>
    <lineage>
        <taxon>Eukaryota</taxon>
        <taxon>Fungi</taxon>
        <taxon>Dikarya</taxon>
        <taxon>Basidiomycota</taxon>
        <taxon>Agaricomycotina</taxon>
        <taxon>Agaricomycetes</taxon>
        <taxon>Agaricomycetidae</taxon>
        <taxon>Boletales</taxon>
        <taxon>Suillineae</taxon>
        <taxon>Suillaceae</taxon>
        <taxon>Suillus</taxon>
    </lineage>
</organism>
<proteinExistence type="inferred from homology"/>
<keyword evidence="5" id="KW-0256">Endoplasmic reticulum</keyword>
<reference evidence="7" key="1">
    <citation type="journal article" date="2020" name="New Phytol.">
        <title>Comparative genomics reveals dynamic genome evolution in host specialist ectomycorrhizal fungi.</title>
        <authorList>
            <person name="Lofgren L.A."/>
            <person name="Nguyen N.H."/>
            <person name="Vilgalys R."/>
            <person name="Ruytinx J."/>
            <person name="Liao H.L."/>
            <person name="Branco S."/>
            <person name="Kuo A."/>
            <person name="LaButti K."/>
            <person name="Lipzen A."/>
            <person name="Andreopoulos W."/>
            <person name="Pangilinan J."/>
            <person name="Riley R."/>
            <person name="Hundley H."/>
            <person name="Na H."/>
            <person name="Barry K."/>
            <person name="Grigoriev I.V."/>
            <person name="Stajich J.E."/>
            <person name="Kennedy P.G."/>
        </authorList>
    </citation>
    <scope>NUCLEOTIDE SEQUENCE</scope>
    <source>
        <strain evidence="7">DOB743</strain>
    </source>
</reference>
<comment type="caution">
    <text evidence="5">Lacks conserved residue(s) required for the propagation of feature annotation.</text>
</comment>
<keyword evidence="8" id="KW-1185">Reference proteome</keyword>
<comment type="similarity">
    <text evidence="5">Belongs to the class VI-like SAM-binding methyltransferase superfamily. Isoprenylcysteine carboxyl methyltransferase family.</text>
</comment>
<evidence type="ECO:0000256" key="5">
    <source>
        <dbReference type="RuleBase" id="RU362022"/>
    </source>
</evidence>
<keyword evidence="5" id="KW-0949">S-adenosyl-L-methionine</keyword>
<feature type="transmembrane region" description="Helical" evidence="5">
    <location>
        <begin position="57"/>
        <end position="75"/>
    </location>
</feature>
<dbReference type="InterPro" id="IPR052527">
    <property type="entry name" value="Metal_cation-efflux_comp"/>
</dbReference>
<dbReference type="PANTHER" id="PTHR43847">
    <property type="entry name" value="BLL3993 PROTEIN"/>
    <property type="match status" value="1"/>
</dbReference>
<dbReference type="Gene3D" id="1.20.120.1630">
    <property type="match status" value="1"/>
</dbReference>
<dbReference type="OrthoDB" id="422086at2759"/>
<dbReference type="InterPro" id="IPR007269">
    <property type="entry name" value="ICMT_MeTrfase"/>
</dbReference>
<feature type="chain" id="PRO_5040441418" description="Protein-S-isoprenylcysteine O-methyltransferase" evidence="6">
    <location>
        <begin position="19"/>
        <end position="238"/>
    </location>
</feature>
<feature type="transmembrane region" description="Helical" evidence="5">
    <location>
        <begin position="187"/>
        <end position="207"/>
    </location>
</feature>
<protein>
    <recommendedName>
        <fullName evidence="5">Protein-S-isoprenylcysteine O-methyltransferase</fullName>
        <ecNumber evidence="5">2.1.1.100</ecNumber>
    </recommendedName>
</protein>
<name>A0A9P6ZZK3_9AGAM</name>
<comment type="caution">
    <text evidence="7">The sequence shown here is derived from an EMBL/GenBank/DDBJ whole genome shotgun (WGS) entry which is preliminary data.</text>
</comment>
<keyword evidence="6" id="KW-0732">Signal</keyword>
<keyword evidence="5" id="KW-0489">Methyltransferase</keyword>
<keyword evidence="4 5" id="KW-0472">Membrane</keyword>
<dbReference type="GO" id="GO:0032259">
    <property type="term" value="P:methylation"/>
    <property type="evidence" value="ECO:0007669"/>
    <property type="project" value="UniProtKB-KW"/>
</dbReference>
<dbReference type="Proteomes" id="UP000714275">
    <property type="component" value="Unassembled WGS sequence"/>
</dbReference>
<evidence type="ECO:0000313" key="7">
    <source>
        <dbReference type="EMBL" id="KAG1779647.1"/>
    </source>
</evidence>